<dbReference type="NCBIfam" id="TIGR02365">
    <property type="entry name" value="dha_L_ycgS"/>
    <property type="match status" value="1"/>
</dbReference>
<dbReference type="GO" id="GO:0005829">
    <property type="term" value="C:cytosol"/>
    <property type="evidence" value="ECO:0007669"/>
    <property type="project" value="TreeGrafter"/>
</dbReference>
<dbReference type="SUPFAM" id="SSF82549">
    <property type="entry name" value="DAK1/DegV-like"/>
    <property type="match status" value="1"/>
</dbReference>
<evidence type="ECO:0000259" key="5">
    <source>
        <dbReference type="PROSITE" id="PS51480"/>
    </source>
</evidence>
<comment type="caution">
    <text evidence="7">The sequence shown here is derived from an EMBL/GenBank/DDBJ whole genome shotgun (WGS) entry which is preliminary data.</text>
</comment>
<keyword evidence="1" id="KW-0808">Transferase</keyword>
<dbReference type="PANTHER" id="PTHR28629:SF4">
    <property type="entry name" value="TRIOKINASE_FMN CYCLASE"/>
    <property type="match status" value="1"/>
</dbReference>
<dbReference type="Gene3D" id="3.40.50.10440">
    <property type="entry name" value="Dihydroxyacetone kinase, domain 1"/>
    <property type="match status" value="1"/>
</dbReference>
<dbReference type="SUPFAM" id="SSF101473">
    <property type="entry name" value="DhaL-like"/>
    <property type="match status" value="1"/>
</dbReference>
<protein>
    <submittedName>
        <fullName evidence="7">Dihydroxyacetone kinase subunit L</fullName>
    </submittedName>
</protein>
<dbReference type="PANTHER" id="PTHR28629">
    <property type="entry name" value="TRIOKINASE/FMN CYCLASE"/>
    <property type="match status" value="1"/>
</dbReference>
<dbReference type="PROSITE" id="PS51481">
    <property type="entry name" value="DHAK"/>
    <property type="match status" value="1"/>
</dbReference>
<feature type="domain" description="DhaK" evidence="6">
    <location>
        <begin position="248"/>
        <end position="571"/>
    </location>
</feature>
<dbReference type="FunFam" id="1.25.40.340:FF:000002">
    <property type="entry name" value="Dihydroxyacetone kinase, L subunit"/>
    <property type="match status" value="1"/>
</dbReference>
<dbReference type="InterPro" id="IPR004006">
    <property type="entry name" value="DhaK_dom"/>
</dbReference>
<dbReference type="GO" id="GO:0004371">
    <property type="term" value="F:glycerone kinase activity"/>
    <property type="evidence" value="ECO:0007669"/>
    <property type="project" value="InterPro"/>
</dbReference>
<dbReference type="Pfam" id="PF02733">
    <property type="entry name" value="Dak1"/>
    <property type="match status" value="1"/>
</dbReference>
<evidence type="ECO:0000259" key="6">
    <source>
        <dbReference type="PROSITE" id="PS51481"/>
    </source>
</evidence>
<dbReference type="PROSITE" id="PS51480">
    <property type="entry name" value="DHAL"/>
    <property type="match status" value="1"/>
</dbReference>
<evidence type="ECO:0000256" key="2">
    <source>
        <dbReference type="ARBA" id="ARBA00022741"/>
    </source>
</evidence>
<dbReference type="Pfam" id="PF02734">
    <property type="entry name" value="Dak2"/>
    <property type="match status" value="1"/>
</dbReference>
<keyword evidence="2" id="KW-0547">Nucleotide-binding</keyword>
<dbReference type="InterPro" id="IPR036117">
    <property type="entry name" value="DhaL_dom_sf"/>
</dbReference>
<gene>
    <name evidence="7" type="primary">dhaL</name>
    <name evidence="7" type="ORF">ENT17_08065</name>
</gene>
<dbReference type="SMART" id="SM01120">
    <property type="entry name" value="Dak2"/>
    <property type="match status" value="1"/>
</dbReference>
<proteinExistence type="predicted"/>
<dbReference type="Gene3D" id="3.30.1180.20">
    <property type="entry name" value="Dihydroxyacetone kinase, domain 2"/>
    <property type="match status" value="1"/>
</dbReference>
<accession>A0A7C4L250</accession>
<dbReference type="Gene3D" id="1.25.40.340">
    <property type="match status" value="1"/>
</dbReference>
<evidence type="ECO:0000313" key="7">
    <source>
        <dbReference type="EMBL" id="HGS87561.1"/>
    </source>
</evidence>
<feature type="domain" description="DhaL" evidence="5">
    <location>
        <begin position="21"/>
        <end position="220"/>
    </location>
</feature>
<dbReference type="GO" id="GO:0019563">
    <property type="term" value="P:glycerol catabolic process"/>
    <property type="evidence" value="ECO:0007669"/>
    <property type="project" value="TreeGrafter"/>
</dbReference>
<organism evidence="7">
    <name type="scientific">Bellilinea caldifistulae</name>
    <dbReference type="NCBI Taxonomy" id="360411"/>
    <lineage>
        <taxon>Bacteria</taxon>
        <taxon>Bacillati</taxon>
        <taxon>Chloroflexota</taxon>
        <taxon>Anaerolineae</taxon>
        <taxon>Anaerolineales</taxon>
        <taxon>Anaerolineaceae</taxon>
        <taxon>Bellilinea</taxon>
    </lineage>
</organism>
<reference evidence="7" key="1">
    <citation type="journal article" date="2020" name="mSystems">
        <title>Genome- and Community-Level Interaction Insights into Carbon Utilization and Element Cycling Functions of Hydrothermarchaeota in Hydrothermal Sediment.</title>
        <authorList>
            <person name="Zhou Z."/>
            <person name="Liu Y."/>
            <person name="Xu W."/>
            <person name="Pan J."/>
            <person name="Luo Z.H."/>
            <person name="Li M."/>
        </authorList>
    </citation>
    <scope>NUCLEOTIDE SEQUENCE [LARGE SCALE GENOMIC DNA]</scope>
    <source>
        <strain evidence="7">SpSt-556</strain>
    </source>
</reference>
<keyword evidence="4" id="KW-0067">ATP-binding</keyword>
<evidence type="ECO:0000256" key="4">
    <source>
        <dbReference type="ARBA" id="ARBA00022840"/>
    </source>
</evidence>
<dbReference type="InterPro" id="IPR012737">
    <property type="entry name" value="DhaK_L_YcgS"/>
</dbReference>
<dbReference type="InterPro" id="IPR004007">
    <property type="entry name" value="DhaL_dom"/>
</dbReference>
<name>A0A7C4L250_9CHLR</name>
<dbReference type="GO" id="GO:0005524">
    <property type="term" value="F:ATP binding"/>
    <property type="evidence" value="ECO:0007669"/>
    <property type="project" value="UniProtKB-KW"/>
</dbReference>
<evidence type="ECO:0000256" key="3">
    <source>
        <dbReference type="ARBA" id="ARBA00022777"/>
    </source>
</evidence>
<dbReference type="InterPro" id="IPR050861">
    <property type="entry name" value="Dihydroxyacetone_Kinase"/>
</dbReference>
<dbReference type="AlphaFoldDB" id="A0A7C4L250"/>
<evidence type="ECO:0000256" key="1">
    <source>
        <dbReference type="ARBA" id="ARBA00022679"/>
    </source>
</evidence>
<keyword evidence="3 7" id="KW-0418">Kinase</keyword>
<sequence length="578" mass="61478">MKRRARRRNSSGARLPMFDLRTFRLWFDLLAQTFQSQREALNELDRVIGDGDHGYTLARAFAAADDEITNANPPDIGSLLDVAASALAENAGGAIGPLLAAFFAEGGVVLQNKKTCSMDELAEFFQNGAAAVSELGGARPGQKTLVDALLPAARLLVENRSSADPVDALEKALLAAREGAEATRQMPAVFGRAAFLGERSTGYLDPGAYSFTLIVEGLWFAASGKEGKRTDFQPEETQFVPAGKFINHPEQMVQEDNQGLALAYAGIVRYLEDGFLVRASPKAAGKVGLAIGHGGGHTPSMGGLVGMGLLDADVSGPIFTCASGIKIARAIQLADRGAGVVLLVSNHSGDVLNARMALRRASRMGIAVQPVYLGDDVATAPRSALDKRRGLGGLLFALKIGGAAAEDGQPLFEVVRLMEKTNLRTATLAVAVRAPTHPASGKPLFDLPVGQMEIGTGVHGEAGVYRGAMLPANQVVDLVLQRLLEDLGGLLQQSVVVFLNGSGGTSRMELNILYRRVFYALQEQGIQIAAGVVDSLFTTQEMGGFSLSLCAVDDELEEWWRRPALAAHFRWPVDRICG</sequence>
<dbReference type="EMBL" id="DSXR01000081">
    <property type="protein sequence ID" value="HGS87561.1"/>
    <property type="molecule type" value="Genomic_DNA"/>
</dbReference>